<dbReference type="Gene3D" id="3.50.70.20">
    <property type="entry name" value="Cytochrome P460"/>
    <property type="match status" value="1"/>
</dbReference>
<dbReference type="Proteomes" id="UP001172645">
    <property type="component" value="Unassembled WGS sequence"/>
</dbReference>
<evidence type="ECO:0000313" key="3">
    <source>
        <dbReference type="EMBL" id="MDL2403406.1"/>
    </source>
</evidence>
<name>A0ABT7K4H3_9HYPH</name>
<evidence type="ECO:0000256" key="1">
    <source>
        <dbReference type="SAM" id="SignalP"/>
    </source>
</evidence>
<dbReference type="CDD" id="cd20750">
    <property type="entry name" value="cyt_c_I"/>
    <property type="match status" value="1"/>
</dbReference>
<organism evidence="3 4">
    <name type="scientific">Rhizobium mayense</name>
    <dbReference type="NCBI Taxonomy" id="1312184"/>
    <lineage>
        <taxon>Bacteria</taxon>
        <taxon>Pseudomonadati</taxon>
        <taxon>Pseudomonadota</taxon>
        <taxon>Alphaproteobacteria</taxon>
        <taxon>Hyphomicrobiales</taxon>
        <taxon>Rhizobiaceae</taxon>
        <taxon>Rhizobium/Agrobacterium group</taxon>
        <taxon>Rhizobium</taxon>
    </lineage>
</organism>
<feature type="signal peptide" evidence="1">
    <location>
        <begin position="1"/>
        <end position="26"/>
    </location>
</feature>
<sequence length="194" mass="20934">MRVISALGVTLAGLFMIGTVAVTADAQMNKRSPYEGTTAAVVDDKGNLHVPSDYRTAYQVLGSWAVAKDDGPGSKQLHVVYASPGTIAAYRKDGHFPDGAVLVKEVFNTTTNEMTTGTVSSAGTLAGWFVMVKDSAGRFPGNKLWGDGWGWSWFDAANPQKTTSTDYTADCQSCHEPARQSDWIYTQGYPVLQR</sequence>
<dbReference type="InterPro" id="IPR038142">
    <property type="entry name" value="Cytochrome_P460_sp"/>
</dbReference>
<accession>A0ABT7K4H3</accession>
<keyword evidence="1" id="KW-0732">Signal</keyword>
<reference evidence="3" key="1">
    <citation type="submission" date="2023-06" db="EMBL/GenBank/DDBJ databases">
        <title>Phylogenetic Diversity of Rhizobium strains.</title>
        <authorList>
            <person name="Moura F.T."/>
            <person name="Helene L.C.F."/>
            <person name="Hungria M."/>
        </authorList>
    </citation>
    <scope>NUCLEOTIDE SEQUENCE</scope>
    <source>
        <strain evidence="3">CCGE526</strain>
    </source>
</reference>
<gene>
    <name evidence="3" type="ORF">PY649_31500</name>
</gene>
<proteinExistence type="predicted"/>
<dbReference type="EMBL" id="JARFYM010000046">
    <property type="protein sequence ID" value="MDL2403406.1"/>
    <property type="molecule type" value="Genomic_DNA"/>
</dbReference>
<evidence type="ECO:0000259" key="2">
    <source>
        <dbReference type="Pfam" id="PF16694"/>
    </source>
</evidence>
<comment type="caution">
    <text evidence="3">The sequence shown here is derived from an EMBL/GenBank/DDBJ whole genome shotgun (WGS) entry which is preliminary data.</text>
</comment>
<dbReference type="InterPro" id="IPR032033">
    <property type="entry name" value="Cytochrome_P460"/>
</dbReference>
<dbReference type="Pfam" id="PF16694">
    <property type="entry name" value="Cytochrome_P460"/>
    <property type="match status" value="1"/>
</dbReference>
<keyword evidence="4" id="KW-1185">Reference proteome</keyword>
<dbReference type="RefSeq" id="WP_285872844.1">
    <property type="nucleotide sequence ID" value="NZ_JARFYM010000046.1"/>
</dbReference>
<evidence type="ECO:0000313" key="4">
    <source>
        <dbReference type="Proteomes" id="UP001172645"/>
    </source>
</evidence>
<feature type="domain" description="Cytochrome P460" evidence="2">
    <location>
        <begin position="51"/>
        <end position="186"/>
    </location>
</feature>
<feature type="chain" id="PRO_5045882984" evidence="1">
    <location>
        <begin position="27"/>
        <end position="194"/>
    </location>
</feature>
<protein>
    <submittedName>
        <fullName evidence="3">Cytochrome P460 family protein</fullName>
    </submittedName>
</protein>